<keyword evidence="1" id="KW-0472">Membrane</keyword>
<keyword evidence="3" id="KW-1185">Reference proteome</keyword>
<dbReference type="InParanoid" id="W7XES9"/>
<reference evidence="3" key="1">
    <citation type="journal article" date="2006" name="PLoS Biol.">
        <title>Macronuclear genome sequence of the ciliate Tetrahymena thermophila, a model eukaryote.</title>
        <authorList>
            <person name="Eisen J.A."/>
            <person name="Coyne R.S."/>
            <person name="Wu M."/>
            <person name="Wu D."/>
            <person name="Thiagarajan M."/>
            <person name="Wortman J.R."/>
            <person name="Badger J.H."/>
            <person name="Ren Q."/>
            <person name="Amedeo P."/>
            <person name="Jones K.M."/>
            <person name="Tallon L.J."/>
            <person name="Delcher A.L."/>
            <person name="Salzberg S.L."/>
            <person name="Silva J.C."/>
            <person name="Haas B.J."/>
            <person name="Majoros W.H."/>
            <person name="Farzad M."/>
            <person name="Carlton J.M."/>
            <person name="Smith R.K. Jr."/>
            <person name="Garg J."/>
            <person name="Pearlman R.E."/>
            <person name="Karrer K.M."/>
            <person name="Sun L."/>
            <person name="Manning G."/>
            <person name="Elde N.C."/>
            <person name="Turkewitz A.P."/>
            <person name="Asai D.J."/>
            <person name="Wilkes D.E."/>
            <person name="Wang Y."/>
            <person name="Cai H."/>
            <person name="Collins K."/>
            <person name="Stewart B.A."/>
            <person name="Lee S.R."/>
            <person name="Wilamowska K."/>
            <person name="Weinberg Z."/>
            <person name="Ruzzo W.L."/>
            <person name="Wloga D."/>
            <person name="Gaertig J."/>
            <person name="Frankel J."/>
            <person name="Tsao C.-C."/>
            <person name="Gorovsky M.A."/>
            <person name="Keeling P.J."/>
            <person name="Waller R.F."/>
            <person name="Patron N.J."/>
            <person name="Cherry J.M."/>
            <person name="Stover N.A."/>
            <person name="Krieger C.J."/>
            <person name="del Toro C."/>
            <person name="Ryder H.F."/>
            <person name="Williamson S.C."/>
            <person name="Barbeau R.A."/>
            <person name="Hamilton E.P."/>
            <person name="Orias E."/>
        </authorList>
    </citation>
    <scope>NUCLEOTIDE SEQUENCE [LARGE SCALE GENOMIC DNA]</scope>
    <source>
        <strain evidence="3">SB210</strain>
    </source>
</reference>
<dbReference type="Proteomes" id="UP000009168">
    <property type="component" value="Unassembled WGS sequence"/>
</dbReference>
<name>W7XES9_TETTS</name>
<accession>W7XES9</accession>
<dbReference type="EMBL" id="GG662515">
    <property type="protein sequence ID" value="EWS72431.1"/>
    <property type="molecule type" value="Genomic_DNA"/>
</dbReference>
<organism evidence="2 3">
    <name type="scientific">Tetrahymena thermophila (strain SB210)</name>
    <dbReference type="NCBI Taxonomy" id="312017"/>
    <lineage>
        <taxon>Eukaryota</taxon>
        <taxon>Sar</taxon>
        <taxon>Alveolata</taxon>
        <taxon>Ciliophora</taxon>
        <taxon>Intramacronucleata</taxon>
        <taxon>Oligohymenophorea</taxon>
        <taxon>Hymenostomatida</taxon>
        <taxon>Tetrahymenina</taxon>
        <taxon>Tetrahymenidae</taxon>
        <taxon>Tetrahymena</taxon>
    </lineage>
</organism>
<keyword evidence="1" id="KW-1133">Transmembrane helix</keyword>
<feature type="transmembrane region" description="Helical" evidence="1">
    <location>
        <begin position="201"/>
        <end position="219"/>
    </location>
</feature>
<dbReference type="AlphaFoldDB" id="W7XES9"/>
<evidence type="ECO:0000313" key="3">
    <source>
        <dbReference type="Proteomes" id="UP000009168"/>
    </source>
</evidence>
<dbReference type="KEGG" id="tet:TTHERM_001248863"/>
<gene>
    <name evidence="2" type="ORF">TTHERM_001248863</name>
</gene>
<evidence type="ECO:0000256" key="1">
    <source>
        <dbReference type="SAM" id="Phobius"/>
    </source>
</evidence>
<dbReference type="RefSeq" id="XP_012655033.1">
    <property type="nucleotide sequence ID" value="XM_012799579.1"/>
</dbReference>
<keyword evidence="1 2" id="KW-0812">Transmembrane</keyword>
<evidence type="ECO:0000313" key="2">
    <source>
        <dbReference type="EMBL" id="EWS72431.1"/>
    </source>
</evidence>
<proteinExistence type="predicted"/>
<sequence>MDISLHIFIKQFTNTNKLIQNFILKHLSFTHSLLKTNKLTNQQQPNQIICLFDCLICLNNQNKTKQDVCTFRENSDQLSQCEQYQTVKNQIALSNIKILSNFKLKNQAYTQVSKWKIKLFNKISLFFLIKLSKLLRMNLQIFVNLSINKLFKKNLYNNQNKYINQQQKINVINLDQNQKNQKQTITKCHELFSLIQLNQNLKLYLCIYVLCIQLLLYLFSKFLFSLFSFFQYEFSIDQNLISISNSTQLLLISKSIDCLYAQNSSLLPLRFYQLLWSLN</sequence>
<protein>
    <submittedName>
        <fullName evidence="2">Transmembrane protein, putative</fullName>
    </submittedName>
</protein>
<dbReference type="GeneID" id="24442012"/>